<dbReference type="EMBL" id="SJFN01000027">
    <property type="protein sequence ID" value="TBW35245.1"/>
    <property type="molecule type" value="Genomic_DNA"/>
</dbReference>
<accession>A0A4Q9VJK0</accession>
<feature type="transmembrane region" description="Helical" evidence="7">
    <location>
        <begin position="49"/>
        <end position="65"/>
    </location>
</feature>
<evidence type="ECO:0000256" key="7">
    <source>
        <dbReference type="SAM" id="Phobius"/>
    </source>
</evidence>
<comment type="similarity">
    <text evidence="2">Belongs to the UPF0719 family.</text>
</comment>
<name>A0A4Q9VJK0_9HYPH</name>
<evidence type="ECO:0000313" key="8">
    <source>
        <dbReference type="EMBL" id="TBW35245.1"/>
    </source>
</evidence>
<gene>
    <name evidence="8" type="ORF">EYW49_16580</name>
</gene>
<reference evidence="8 9" key="1">
    <citation type="submission" date="2019-02" db="EMBL/GenBank/DDBJ databases">
        <title>Siculibacillus lacustris gen. nov., sp. nov., a new rosette-forming bacterium isolated from a freshwater crater lake (Lake St. Ana, Romania).</title>
        <authorList>
            <person name="Felfoldi T."/>
            <person name="Marton Z."/>
            <person name="Szabo A."/>
            <person name="Mentes A."/>
            <person name="Boka K."/>
            <person name="Marialigeti K."/>
            <person name="Mathe I."/>
            <person name="Koncz M."/>
            <person name="Schumann P."/>
            <person name="Toth E."/>
        </authorList>
    </citation>
    <scope>NUCLEOTIDE SEQUENCE [LARGE SCALE GENOMIC DNA]</scope>
    <source>
        <strain evidence="8 9">SA-279</strain>
    </source>
</reference>
<dbReference type="PANTHER" id="PTHR40043:SF1">
    <property type="entry name" value="UPF0719 INNER MEMBRANE PROTEIN YJFL"/>
    <property type="match status" value="1"/>
</dbReference>
<evidence type="ECO:0000256" key="5">
    <source>
        <dbReference type="ARBA" id="ARBA00022989"/>
    </source>
</evidence>
<organism evidence="8 9">
    <name type="scientific">Siculibacillus lacustris</name>
    <dbReference type="NCBI Taxonomy" id="1549641"/>
    <lineage>
        <taxon>Bacteria</taxon>
        <taxon>Pseudomonadati</taxon>
        <taxon>Pseudomonadota</taxon>
        <taxon>Alphaproteobacteria</taxon>
        <taxon>Hyphomicrobiales</taxon>
        <taxon>Ancalomicrobiaceae</taxon>
        <taxon>Siculibacillus</taxon>
    </lineage>
</organism>
<evidence type="ECO:0000313" key="9">
    <source>
        <dbReference type="Proteomes" id="UP000292781"/>
    </source>
</evidence>
<evidence type="ECO:0000256" key="1">
    <source>
        <dbReference type="ARBA" id="ARBA00004651"/>
    </source>
</evidence>
<feature type="transmembrane region" description="Helical" evidence="7">
    <location>
        <begin position="77"/>
        <end position="98"/>
    </location>
</feature>
<comment type="caution">
    <text evidence="8">The sequence shown here is derived from an EMBL/GenBank/DDBJ whole genome shotgun (WGS) entry which is preliminary data.</text>
</comment>
<dbReference type="PANTHER" id="PTHR40043">
    <property type="entry name" value="UPF0719 INNER MEMBRANE PROTEIN YJFL"/>
    <property type="match status" value="1"/>
</dbReference>
<evidence type="ECO:0000256" key="2">
    <source>
        <dbReference type="ARBA" id="ARBA00005779"/>
    </source>
</evidence>
<keyword evidence="3" id="KW-1003">Cell membrane</keyword>
<keyword evidence="4 7" id="KW-0812">Transmembrane</keyword>
<keyword evidence="5 7" id="KW-1133">Transmembrane helix</keyword>
<dbReference type="RefSeq" id="WP_131310739.1">
    <property type="nucleotide sequence ID" value="NZ_SJFN01000027.1"/>
</dbReference>
<keyword evidence="9" id="KW-1185">Reference proteome</keyword>
<dbReference type="GO" id="GO:0005886">
    <property type="term" value="C:plasma membrane"/>
    <property type="evidence" value="ECO:0007669"/>
    <property type="project" value="UniProtKB-SubCell"/>
</dbReference>
<dbReference type="InterPro" id="IPR007140">
    <property type="entry name" value="DUF350"/>
</dbReference>
<evidence type="ECO:0000256" key="4">
    <source>
        <dbReference type="ARBA" id="ARBA00022692"/>
    </source>
</evidence>
<feature type="transmembrane region" description="Helical" evidence="7">
    <location>
        <begin position="110"/>
        <end position="132"/>
    </location>
</feature>
<feature type="transmembrane region" description="Helical" evidence="7">
    <location>
        <begin position="7"/>
        <end position="29"/>
    </location>
</feature>
<protein>
    <submittedName>
        <fullName evidence="8">DUF350 domain-containing protein</fullName>
    </submittedName>
</protein>
<dbReference type="AlphaFoldDB" id="A0A4Q9VJK0"/>
<dbReference type="Proteomes" id="UP000292781">
    <property type="component" value="Unassembled WGS sequence"/>
</dbReference>
<sequence length="134" mass="14058">MPELPHALIAFAGYFGAAIAFAIAFVVIYTRLTPHREFELIVVEHNASAALALGLSLIGFVIPLARAMAQAESIVEFCIWAAVALVVQIAAFLVARLAHPDLSRAIETNTLAAAIWLGAVSLAAGMLSAAAMTE</sequence>
<evidence type="ECO:0000256" key="6">
    <source>
        <dbReference type="ARBA" id="ARBA00023136"/>
    </source>
</evidence>
<dbReference type="OrthoDB" id="5573330at2"/>
<comment type="subcellular location">
    <subcellularLocation>
        <location evidence="1">Cell membrane</location>
        <topology evidence="1">Multi-pass membrane protein</topology>
    </subcellularLocation>
</comment>
<proteinExistence type="inferred from homology"/>
<keyword evidence="6 7" id="KW-0472">Membrane</keyword>
<evidence type="ECO:0000256" key="3">
    <source>
        <dbReference type="ARBA" id="ARBA00022475"/>
    </source>
</evidence>
<dbReference type="Pfam" id="PF03994">
    <property type="entry name" value="DUF350"/>
    <property type="match status" value="1"/>
</dbReference>